<name>A0ACD5H293_9CYAN</name>
<dbReference type="Proteomes" id="UP000095472">
    <property type="component" value="Chromosome"/>
</dbReference>
<proteinExistence type="predicted"/>
<evidence type="ECO:0000313" key="2">
    <source>
        <dbReference type="Proteomes" id="UP000095472"/>
    </source>
</evidence>
<evidence type="ECO:0000313" key="1">
    <source>
        <dbReference type="EMBL" id="XPM66271.1"/>
    </source>
</evidence>
<organism evidence="1 2">
    <name type="scientific">Desertifilum tharense IPPAS B-1220</name>
    <dbReference type="NCBI Taxonomy" id="1781255"/>
    <lineage>
        <taxon>Bacteria</taxon>
        <taxon>Bacillati</taxon>
        <taxon>Cyanobacteriota</taxon>
        <taxon>Cyanophyceae</taxon>
        <taxon>Desertifilales</taxon>
        <taxon>Desertifilaceae</taxon>
        <taxon>Desertifilum</taxon>
    </lineage>
</organism>
<gene>
    <name evidence="1" type="primary">nikA</name>
    <name evidence="1" type="ORF">BH720_013390</name>
</gene>
<keyword evidence="2" id="KW-1185">Reference proteome</keyword>
<accession>A0ACD5H293</accession>
<protein>
    <submittedName>
        <fullName evidence="1">Nickel ABC transporter substrate-binding protein</fullName>
    </submittedName>
</protein>
<dbReference type="EMBL" id="CP182909">
    <property type="protein sequence ID" value="XPM66271.1"/>
    <property type="molecule type" value="Genomic_DNA"/>
</dbReference>
<reference evidence="1 2" key="1">
    <citation type="journal article" date="2016" name="Genome Announc.">
        <title>Draft Genome Sequence of the Thermotolerant Cyanobacterium Desertifilum sp. IPPAS B-1220.</title>
        <authorList>
            <person name="Mironov K.S."/>
            <person name="Sinetova M.A."/>
            <person name="Bolatkhan K."/>
            <person name="Zayadan B.K."/>
            <person name="Ustinova V.V."/>
            <person name="Kupriyanova E.V."/>
            <person name="Skrypnik A.N."/>
            <person name="Gogoleva N.E."/>
            <person name="Gogolev Y.V."/>
            <person name="Los D.A."/>
        </authorList>
    </citation>
    <scope>NUCLEOTIDE SEQUENCE [LARGE SCALE GENOMIC DNA]</scope>
    <source>
        <strain evidence="1 2">IPPAS B-1220</strain>
    </source>
</reference>
<sequence>MASSNRLAQVPWVLAEYRKDDVAVFRRNENYWGERPDLEQVIVRIIPDGETRVIAFESGELDLIYGNGVISLDAFQQLQQSGRFQAEISQPLSTRAIAIHSGRGPTQELAVRRAIQHSFNKDAVIEAIFYNTERRADTYFSDEVPYANIGLEPYNYNVEQANALLEEAGWTLPAGGAIRQKNGQPLVLELSFNALNNIDKAIAEALQADLRRVGIDLRLLGEEQQSWLERQSNGEFHLIFNDTWVPPYEPHAMVSSMRKPSHADYEAQSGLPMKAEIDRKIALVLISTDETTRQQLYRDLLTTLHEQAVYLPISYSTNLAVFRETINGFEFASQYQSNSVQAVNQDP</sequence>